<proteinExistence type="predicted"/>
<dbReference type="PANTHER" id="PTHR30136">
    <property type="entry name" value="HELIX-TURN-HELIX TRANSCRIPTIONAL REGULATOR, ICLR FAMILY"/>
    <property type="match status" value="1"/>
</dbReference>
<dbReference type="GO" id="GO:0003677">
    <property type="term" value="F:DNA binding"/>
    <property type="evidence" value="ECO:0007669"/>
    <property type="project" value="UniProtKB-KW"/>
</dbReference>
<evidence type="ECO:0000256" key="4">
    <source>
        <dbReference type="SAM" id="MobiDB-lite"/>
    </source>
</evidence>
<dbReference type="InterPro" id="IPR036390">
    <property type="entry name" value="WH_DNA-bd_sf"/>
</dbReference>
<evidence type="ECO:0000256" key="2">
    <source>
        <dbReference type="ARBA" id="ARBA00023125"/>
    </source>
</evidence>
<reference evidence="7" key="1">
    <citation type="submission" date="2020-11" db="EMBL/GenBank/DDBJ databases">
        <title>Complete genome sequence of a novel pathogenic Methylobacterium strain isolated from rice in Vietnam.</title>
        <authorList>
            <person name="Lai K."/>
            <person name="Okazaki S."/>
            <person name="Higashi K."/>
            <person name="Mori H."/>
            <person name="Toyoda A."/>
            <person name="Kurokawa K."/>
        </authorList>
    </citation>
    <scope>NUCLEOTIDE SEQUENCE</scope>
    <source>
        <strain evidence="7">VL1</strain>
    </source>
</reference>
<dbReference type="GO" id="GO:0003700">
    <property type="term" value="F:DNA-binding transcription factor activity"/>
    <property type="evidence" value="ECO:0007669"/>
    <property type="project" value="TreeGrafter"/>
</dbReference>
<dbReference type="Gene3D" id="1.10.10.10">
    <property type="entry name" value="Winged helix-like DNA-binding domain superfamily/Winged helix DNA-binding domain"/>
    <property type="match status" value="1"/>
</dbReference>
<dbReference type="InterPro" id="IPR036388">
    <property type="entry name" value="WH-like_DNA-bd_sf"/>
</dbReference>
<dbReference type="InterPro" id="IPR029016">
    <property type="entry name" value="GAF-like_dom_sf"/>
</dbReference>
<feature type="region of interest" description="Disordered" evidence="4">
    <location>
        <begin position="1"/>
        <end position="22"/>
    </location>
</feature>
<dbReference type="InterPro" id="IPR005471">
    <property type="entry name" value="Tscrpt_reg_IclR_N"/>
</dbReference>
<evidence type="ECO:0000259" key="6">
    <source>
        <dbReference type="PROSITE" id="PS51078"/>
    </source>
</evidence>
<keyword evidence="2" id="KW-0238">DNA-binding</keyword>
<dbReference type="PANTHER" id="PTHR30136:SF24">
    <property type="entry name" value="HTH-TYPE TRANSCRIPTIONAL REPRESSOR ALLR"/>
    <property type="match status" value="1"/>
</dbReference>
<name>A0A8H8WTC5_9HYPH</name>
<sequence>MTEAGTTGVMTEPSDRPEAEAGPRKYVGAVENAVAILRFLAHAPGAAGVAHIARETGINLSTTFNILRTLTKEGLASFDTRSKEYRLAMGILEISMPLVGLDQVDIIRPALEALSRHHRALIGLWKITPQDRIVLVDRLVAGNVVHVDMALGARLPALVGAVGRCIAARRDLPEAELRRTFATLRWENAPTFETYAAEVAAARGAGFAFDRGHLFRGVDIAASLILDHAGQPRFGVSGIAVAGQVSDGELDALARELRETAATISRALYGRGGASHR</sequence>
<dbReference type="GO" id="GO:0045892">
    <property type="term" value="P:negative regulation of DNA-templated transcription"/>
    <property type="evidence" value="ECO:0007669"/>
    <property type="project" value="TreeGrafter"/>
</dbReference>
<keyword evidence="1" id="KW-0805">Transcription regulation</keyword>
<dbReference type="KEGG" id="mind:mvi_24010"/>
<dbReference type="SMART" id="SM00346">
    <property type="entry name" value="HTH_ICLR"/>
    <property type="match status" value="1"/>
</dbReference>
<dbReference type="EMBL" id="AP024145">
    <property type="protein sequence ID" value="BCM83940.1"/>
    <property type="molecule type" value="Genomic_DNA"/>
</dbReference>
<dbReference type="Pfam" id="PF01614">
    <property type="entry name" value="IclR_C"/>
    <property type="match status" value="1"/>
</dbReference>
<dbReference type="PROSITE" id="PS51078">
    <property type="entry name" value="ICLR_ED"/>
    <property type="match status" value="1"/>
</dbReference>
<dbReference type="AlphaFoldDB" id="A0A8H8WTC5"/>
<evidence type="ECO:0000259" key="5">
    <source>
        <dbReference type="PROSITE" id="PS51077"/>
    </source>
</evidence>
<dbReference type="InterPro" id="IPR050707">
    <property type="entry name" value="HTH_MetabolicPath_Reg"/>
</dbReference>
<dbReference type="Pfam" id="PF09339">
    <property type="entry name" value="HTH_IclR"/>
    <property type="match status" value="1"/>
</dbReference>
<feature type="domain" description="HTH iclR-type" evidence="5">
    <location>
        <begin position="27"/>
        <end position="89"/>
    </location>
</feature>
<evidence type="ECO:0000256" key="3">
    <source>
        <dbReference type="ARBA" id="ARBA00023163"/>
    </source>
</evidence>
<feature type="compositionally biased region" description="Basic and acidic residues" evidence="4">
    <location>
        <begin position="13"/>
        <end position="22"/>
    </location>
</feature>
<dbReference type="Gene3D" id="3.30.450.40">
    <property type="match status" value="1"/>
</dbReference>
<evidence type="ECO:0000313" key="8">
    <source>
        <dbReference type="Proteomes" id="UP000663508"/>
    </source>
</evidence>
<dbReference type="SUPFAM" id="SSF46785">
    <property type="entry name" value="Winged helix' DNA-binding domain"/>
    <property type="match status" value="1"/>
</dbReference>
<keyword evidence="3" id="KW-0804">Transcription</keyword>
<accession>A0A8H8WTC5</accession>
<dbReference type="SUPFAM" id="SSF55781">
    <property type="entry name" value="GAF domain-like"/>
    <property type="match status" value="1"/>
</dbReference>
<gene>
    <name evidence="7" type="ORF">mvi_24010</name>
</gene>
<feature type="domain" description="IclR-ED" evidence="6">
    <location>
        <begin position="83"/>
        <end position="270"/>
    </location>
</feature>
<evidence type="ECO:0000256" key="1">
    <source>
        <dbReference type="ARBA" id="ARBA00023015"/>
    </source>
</evidence>
<organism evidence="7 8">
    <name type="scientific">Methylobacterium indicum</name>
    <dbReference type="NCBI Taxonomy" id="1775910"/>
    <lineage>
        <taxon>Bacteria</taxon>
        <taxon>Pseudomonadati</taxon>
        <taxon>Pseudomonadota</taxon>
        <taxon>Alphaproteobacteria</taxon>
        <taxon>Hyphomicrobiales</taxon>
        <taxon>Methylobacteriaceae</taxon>
        <taxon>Methylobacterium</taxon>
    </lineage>
</organism>
<protein>
    <submittedName>
        <fullName evidence="7">Transcriptional regulator</fullName>
    </submittedName>
</protein>
<dbReference type="Proteomes" id="UP000663508">
    <property type="component" value="Chromosome"/>
</dbReference>
<dbReference type="InterPro" id="IPR014757">
    <property type="entry name" value="Tscrpt_reg_IclR_C"/>
</dbReference>
<dbReference type="PROSITE" id="PS51077">
    <property type="entry name" value="HTH_ICLR"/>
    <property type="match status" value="1"/>
</dbReference>
<evidence type="ECO:0000313" key="7">
    <source>
        <dbReference type="EMBL" id="BCM83940.1"/>
    </source>
</evidence>